<gene>
    <name evidence="4" type="ORF">VE25_21430</name>
</gene>
<keyword evidence="1" id="KW-1133">Transmembrane helix</keyword>
<accession>A0A0F5FCT8</accession>
<evidence type="ECO:0000259" key="3">
    <source>
        <dbReference type="Pfam" id="PF15420"/>
    </source>
</evidence>
<dbReference type="STRING" id="443610.VE25_21430"/>
<proteinExistence type="predicted"/>
<evidence type="ECO:0000313" key="5">
    <source>
        <dbReference type="Proteomes" id="UP000033632"/>
    </source>
</evidence>
<dbReference type="AlphaFoldDB" id="A0A0F5FCT8"/>
<feature type="transmembrane region" description="Helical" evidence="1">
    <location>
        <begin position="79"/>
        <end position="101"/>
    </location>
</feature>
<reference evidence="4 5" key="1">
    <citation type="submission" date="2015-03" db="EMBL/GenBank/DDBJ databases">
        <authorList>
            <person name="Hassan Y.I."/>
            <person name="Lepp D."/>
            <person name="Li X.-Z."/>
            <person name="Zhou T."/>
        </authorList>
    </citation>
    <scope>NUCLEOTIDE SEQUENCE [LARGE SCALE GENOMIC DNA]</scope>
    <source>
        <strain evidence="4 5">BD-c194</strain>
    </source>
</reference>
<keyword evidence="1" id="KW-0812">Transmembrane</keyword>
<feature type="domain" description="Alpha/beta-hydrolase catalytic" evidence="2">
    <location>
        <begin position="254"/>
        <end position="542"/>
    </location>
</feature>
<name>A0A0F5FCT8_9HYPH</name>
<dbReference type="OrthoDB" id="4397445at2"/>
<dbReference type="InterPro" id="IPR012037">
    <property type="entry name" value="Alpha/beta-hydrolase_fam"/>
</dbReference>
<feature type="transmembrane region" description="Helical" evidence="1">
    <location>
        <begin position="160"/>
        <end position="182"/>
    </location>
</feature>
<keyword evidence="1" id="KW-0472">Membrane</keyword>
<evidence type="ECO:0000313" key="4">
    <source>
        <dbReference type="EMBL" id="KKB06729.1"/>
    </source>
</evidence>
<dbReference type="Proteomes" id="UP000033632">
    <property type="component" value="Unassembled WGS sequence"/>
</dbReference>
<dbReference type="InterPro" id="IPR027788">
    <property type="entry name" value="Alpha/beta-hydrolase_N_dom"/>
</dbReference>
<organism evidence="4 5">
    <name type="scientific">Devosia geojensis</name>
    <dbReference type="NCBI Taxonomy" id="443610"/>
    <lineage>
        <taxon>Bacteria</taxon>
        <taxon>Pseudomonadati</taxon>
        <taxon>Pseudomonadota</taxon>
        <taxon>Alphaproteobacteria</taxon>
        <taxon>Hyphomicrobiales</taxon>
        <taxon>Devosiaceae</taxon>
        <taxon>Devosia</taxon>
    </lineage>
</organism>
<keyword evidence="5" id="KW-1185">Reference proteome</keyword>
<protein>
    <submittedName>
        <fullName evidence="4">Membrane protein</fullName>
    </submittedName>
</protein>
<dbReference type="PIRSF" id="PIRSF007542">
    <property type="entry name" value="UCP007542"/>
    <property type="match status" value="1"/>
</dbReference>
<dbReference type="EMBL" id="JZEX01000207">
    <property type="protein sequence ID" value="KKB06729.1"/>
    <property type="molecule type" value="Genomic_DNA"/>
</dbReference>
<sequence>MRVSSWIGFFHRHLSMPGLVVGALLFSMSLTPSLLPRTFLVQGFLSGCTFAAGYAIGVFLEWVWDYMEIRWPEGPHNRWLRWMVAGGCVLLMAICLYQLPAWQNSVREAMGAEPVEGGHQLYVLLVALAPAALFILLGTLLVHGVRFVMRRLARFLPRRVAFVLSLAIVGFVTVSLVNGVLLRNALRAADSFFERLDGLAGQYGEPPADPLHSGSAASLIPWSTIGRDGRIYVESGPSQEEIEAVIGRPAMEPLRVYVGLRSAPTFEQRADLALAEMLRVGAFDRSVLVIIMPVGTGWVDPAGIDSLEYLQAGDVASVALQYSYLTSPLSLVVEPDYGIEAAQELFNTVYGYWTALPPDSRPRLYLNGLSLGAHSSQASTQVFDVLADPFNGALWAGPPYTSAIWRWATANRQPGSPEWLPRFGNDTSIRFANRGSQLGEADAEWGPMRLAFLQYPSDPIVFFDWSILYRAPDWMIGERGAGVSPALNWYPVVTFLQLGMDMALGLTSPVGYGHVYSAADYTDAWRALVEPPGWDDAGIARLKEVLSQVESATTLGPEVRVEAR</sequence>
<comment type="caution">
    <text evidence="4">The sequence shown here is derived from an EMBL/GenBank/DDBJ whole genome shotgun (WGS) entry which is preliminary data.</text>
</comment>
<dbReference type="Pfam" id="PF10081">
    <property type="entry name" value="Abhydrolase_9"/>
    <property type="match status" value="1"/>
</dbReference>
<feature type="transmembrane region" description="Helical" evidence="1">
    <location>
        <begin position="43"/>
        <end position="67"/>
    </location>
</feature>
<feature type="transmembrane region" description="Helical" evidence="1">
    <location>
        <begin position="121"/>
        <end position="148"/>
    </location>
</feature>
<dbReference type="InterPro" id="IPR027787">
    <property type="entry name" value="Alpha/beta-hydrolase_catalytic"/>
</dbReference>
<dbReference type="PATRIC" id="fig|443610.3.peg.3529"/>
<evidence type="ECO:0000259" key="2">
    <source>
        <dbReference type="Pfam" id="PF10081"/>
    </source>
</evidence>
<dbReference type="RefSeq" id="WP_046110723.1">
    <property type="nucleotide sequence ID" value="NZ_JZEX01000207.1"/>
</dbReference>
<feature type="transmembrane region" description="Helical" evidence="1">
    <location>
        <begin position="12"/>
        <end position="31"/>
    </location>
</feature>
<dbReference type="ESTHER" id="9rhiz-a0a0f5fct8">
    <property type="family name" value="Abhydrolase_9"/>
</dbReference>
<feature type="domain" description="Alpha/beta-hydrolase N-terminal" evidence="3">
    <location>
        <begin position="30"/>
        <end position="237"/>
    </location>
</feature>
<dbReference type="Pfam" id="PF15420">
    <property type="entry name" value="Abhydrolase_9_N"/>
    <property type="match status" value="1"/>
</dbReference>
<evidence type="ECO:0000256" key="1">
    <source>
        <dbReference type="SAM" id="Phobius"/>
    </source>
</evidence>